<dbReference type="GO" id="GO:0022857">
    <property type="term" value="F:transmembrane transporter activity"/>
    <property type="evidence" value="ECO:0007669"/>
    <property type="project" value="InterPro"/>
</dbReference>
<accession>A0A2S6CLF8</accession>
<name>A0A2S6CLF8_9PEZI</name>
<keyword evidence="4 7" id="KW-1133">Transmembrane helix</keyword>
<keyword evidence="5 7" id="KW-0472">Membrane</keyword>
<keyword evidence="3 7" id="KW-0812">Transmembrane</keyword>
<dbReference type="InterPro" id="IPR005828">
    <property type="entry name" value="MFS_sugar_transport-like"/>
</dbReference>
<evidence type="ECO:0000313" key="10">
    <source>
        <dbReference type="Proteomes" id="UP000237631"/>
    </source>
</evidence>
<dbReference type="PANTHER" id="PTHR23511">
    <property type="entry name" value="SYNAPTIC VESICLE GLYCOPROTEIN 2"/>
    <property type="match status" value="1"/>
</dbReference>
<feature type="transmembrane region" description="Helical" evidence="7">
    <location>
        <begin position="264"/>
        <end position="287"/>
    </location>
</feature>
<dbReference type="InterPro" id="IPR036259">
    <property type="entry name" value="MFS_trans_sf"/>
</dbReference>
<feature type="transmembrane region" description="Helical" evidence="7">
    <location>
        <begin position="237"/>
        <end position="257"/>
    </location>
</feature>
<dbReference type="Proteomes" id="UP000237631">
    <property type="component" value="Unassembled WGS sequence"/>
</dbReference>
<dbReference type="InterPro" id="IPR020846">
    <property type="entry name" value="MFS_dom"/>
</dbReference>
<comment type="subcellular location">
    <subcellularLocation>
        <location evidence="1">Membrane</location>
        <topology evidence="1">Multi-pass membrane protein</topology>
    </subcellularLocation>
</comment>
<feature type="domain" description="Major facilitator superfamily (MFS) profile" evidence="8">
    <location>
        <begin position="1"/>
        <end position="390"/>
    </location>
</feature>
<dbReference type="STRING" id="357750.A0A2S6CLF8"/>
<keyword evidence="2" id="KW-0813">Transport</keyword>
<feature type="transmembrane region" description="Helical" evidence="7">
    <location>
        <begin position="293"/>
        <end position="318"/>
    </location>
</feature>
<dbReference type="InterPro" id="IPR005829">
    <property type="entry name" value="Sugar_transporter_CS"/>
</dbReference>
<keyword evidence="10" id="KW-1185">Reference proteome</keyword>
<dbReference type="PROSITE" id="PS50850">
    <property type="entry name" value="MFS"/>
    <property type="match status" value="1"/>
</dbReference>
<protein>
    <recommendedName>
        <fullName evidence="8">Major facilitator superfamily (MFS) profile domain-containing protein</fullName>
    </recommendedName>
</protein>
<evidence type="ECO:0000259" key="8">
    <source>
        <dbReference type="PROSITE" id="PS50850"/>
    </source>
</evidence>
<feature type="transmembrane region" description="Helical" evidence="7">
    <location>
        <begin position="38"/>
        <end position="62"/>
    </location>
</feature>
<comment type="caution">
    <text evidence="9">The sequence shown here is derived from an EMBL/GenBank/DDBJ whole genome shotgun (WGS) entry which is preliminary data.</text>
</comment>
<dbReference type="Pfam" id="PF00083">
    <property type="entry name" value="Sugar_tr"/>
    <property type="match status" value="1"/>
</dbReference>
<feature type="transmembrane region" description="Helical" evidence="7">
    <location>
        <begin position="74"/>
        <end position="96"/>
    </location>
</feature>
<evidence type="ECO:0000256" key="2">
    <source>
        <dbReference type="ARBA" id="ARBA00022448"/>
    </source>
</evidence>
<evidence type="ECO:0000256" key="1">
    <source>
        <dbReference type="ARBA" id="ARBA00004141"/>
    </source>
</evidence>
<feature type="transmembrane region" description="Helical" evidence="7">
    <location>
        <begin position="330"/>
        <end position="351"/>
    </location>
</feature>
<dbReference type="PROSITE" id="PS00217">
    <property type="entry name" value="SUGAR_TRANSPORT_2"/>
    <property type="match status" value="1"/>
</dbReference>
<evidence type="ECO:0000256" key="5">
    <source>
        <dbReference type="ARBA" id="ARBA00023136"/>
    </source>
</evidence>
<dbReference type="GO" id="GO:0016020">
    <property type="term" value="C:membrane"/>
    <property type="evidence" value="ECO:0007669"/>
    <property type="project" value="UniProtKB-SubCell"/>
</dbReference>
<evidence type="ECO:0000256" key="6">
    <source>
        <dbReference type="SAM" id="MobiDB-lite"/>
    </source>
</evidence>
<feature type="region of interest" description="Disordered" evidence="6">
    <location>
        <begin position="463"/>
        <end position="483"/>
    </location>
</feature>
<organism evidence="9 10">
    <name type="scientific">Cercospora berteroae</name>
    <dbReference type="NCBI Taxonomy" id="357750"/>
    <lineage>
        <taxon>Eukaryota</taxon>
        <taxon>Fungi</taxon>
        <taxon>Dikarya</taxon>
        <taxon>Ascomycota</taxon>
        <taxon>Pezizomycotina</taxon>
        <taxon>Dothideomycetes</taxon>
        <taxon>Dothideomycetidae</taxon>
        <taxon>Mycosphaerellales</taxon>
        <taxon>Mycosphaerellaceae</taxon>
        <taxon>Cercospora</taxon>
    </lineage>
</organism>
<feature type="region of interest" description="Disordered" evidence="6">
    <location>
        <begin position="392"/>
        <end position="436"/>
    </location>
</feature>
<evidence type="ECO:0000256" key="4">
    <source>
        <dbReference type="ARBA" id="ARBA00022989"/>
    </source>
</evidence>
<dbReference type="PANTHER" id="PTHR23511:SF34">
    <property type="entry name" value="SYNAPTIC VESICLE GLYCOPROTEIN 2"/>
    <property type="match status" value="1"/>
</dbReference>
<gene>
    <name evidence="9" type="ORF">CBER1_08138</name>
</gene>
<dbReference type="Pfam" id="PF07690">
    <property type="entry name" value="MFS_1"/>
    <property type="match status" value="1"/>
</dbReference>
<evidence type="ECO:0000313" key="9">
    <source>
        <dbReference type="EMBL" id="PPJ60564.1"/>
    </source>
</evidence>
<evidence type="ECO:0000256" key="3">
    <source>
        <dbReference type="ARBA" id="ARBA00022692"/>
    </source>
</evidence>
<dbReference type="EMBL" id="PNEN01000253">
    <property type="protein sequence ID" value="PPJ60564.1"/>
    <property type="molecule type" value="Genomic_DNA"/>
</dbReference>
<reference evidence="10" key="1">
    <citation type="journal article" date="2017" name="bioRxiv">
        <title>Conservation of a gene cluster reveals novel cercosporin biosynthetic mechanisms and extends production to the genus Colletotrichum.</title>
        <authorList>
            <person name="de Jonge R."/>
            <person name="Ebert M.K."/>
            <person name="Huitt-Roehl C.R."/>
            <person name="Pal P."/>
            <person name="Suttle J.C."/>
            <person name="Spanner R.E."/>
            <person name="Neubauer J.D."/>
            <person name="Jurick W.M.II."/>
            <person name="Stott K.A."/>
            <person name="Secor G.A."/>
            <person name="Thomma B.P.H.J."/>
            <person name="Van de Peer Y."/>
            <person name="Townsend C.A."/>
            <person name="Bolton M.D."/>
        </authorList>
    </citation>
    <scope>NUCLEOTIDE SEQUENCE [LARGE SCALE GENOMIC DNA]</scope>
    <source>
        <strain evidence="10">CBS538.71</strain>
    </source>
</reference>
<evidence type="ECO:0000256" key="7">
    <source>
        <dbReference type="SAM" id="Phobius"/>
    </source>
</evidence>
<dbReference type="Gene3D" id="1.20.1250.20">
    <property type="entry name" value="MFS general substrate transporter like domains"/>
    <property type="match status" value="1"/>
</dbReference>
<dbReference type="SUPFAM" id="SSF103473">
    <property type="entry name" value="MFS general substrate transporter"/>
    <property type="match status" value="1"/>
</dbReference>
<dbReference type="OrthoDB" id="3899120at2759"/>
<sequence length="693" mass="76881">MLPFDQSLPVMGLGIGAEYPLSACIAAEWSSTESRGRMIAAVFLMQPLGQLCAYGAGLTALRAFGSSKVEIDKLWRYVVGIGAFPTLLALGFRLFMPESGRFTYEVRKNIAPNDDNGVLRSSDASVSSADVRSPGEESPVNQFKFSEIWDFLYHQGHWSDLFGTSMYGLGFNNPSTLAKLWTSQDSTFPPDVPYWLETSGIVNATINGVEIINGTYSNGTVAETLVGTVLESNMLRAIYTVSIASLLGSFLIIATINRFNRKHMLTITFCLLAVVLLAAFVSFKALFHQGGLHVVLIMFWVIISFLFSFGPNTLTFIIPAEVFPARYRCTFYGIAAAIGKIGAVLVQIVILHVPSVGKPNSSAIRWLLLSFAICMILGALCSHYFVPEVQRRSTERDTRKDRKGNSRPAPPYVNIPLQELPLPRRSRQPRRAGGEELGEIQLPSLASSAIRPTLKARPFMSGLVPASRKRPPPKAESSSVQPWKRIRKDPNPCVCAQTRHTYPVMAFHGPLETMALSSGPKQVNNNGPGESTASRLNHLSCAFPTIINTKDFSFQRPDVQELASCISIDWAGTMDTQPQGVTWSQQLKLWKARAAEMPNVRFEITHTNVDLDEANGVATVWMEMEVLGMRDVVLGAVNEVNWRRVEHGRWECFHTKGMRGSPGPALSVCLFWHYRRNPFEDYREVEHIMRLGA</sequence>
<dbReference type="InterPro" id="IPR011701">
    <property type="entry name" value="MFS"/>
</dbReference>
<proteinExistence type="predicted"/>
<feature type="compositionally biased region" description="Basic and acidic residues" evidence="6">
    <location>
        <begin position="392"/>
        <end position="404"/>
    </location>
</feature>
<feature type="transmembrane region" description="Helical" evidence="7">
    <location>
        <begin position="363"/>
        <end position="386"/>
    </location>
</feature>
<dbReference type="AlphaFoldDB" id="A0A2S6CLF8"/>